<evidence type="ECO:0000313" key="1">
    <source>
        <dbReference type="EMBL" id="CAD2221289.1"/>
    </source>
</evidence>
<sequence>MGFRGKVWPFILSDHHAAFKSIFVSDCYKQLWEGYEKEKARAGQPAVLKTIALPIVNTTSNTNNNNNNNVKPTLNTVVVSADSIGQFIRIKSVVFAGVNASSTKSSEKGVSIDLVISYLESFLSFEKIQSILVEEGEFEGVWRFYALRKQERKLTMTNRNNLMNNNNTSTSMARRPAGEAVFSSCEVGFEGEKKKKEKGKNKK</sequence>
<dbReference type="AlphaFoldDB" id="A0A7G2CPK5"/>
<gene>
    <name evidence="1" type="ORF">ADEAN_000882100</name>
</gene>
<evidence type="ECO:0000313" key="2">
    <source>
        <dbReference type="Proteomes" id="UP000515908"/>
    </source>
</evidence>
<dbReference type="VEuPathDB" id="TriTrypDB:ADEAN_000882100"/>
<reference evidence="1 2" key="1">
    <citation type="submission" date="2020-08" db="EMBL/GenBank/DDBJ databases">
        <authorList>
            <person name="Newling K."/>
            <person name="Davey J."/>
            <person name="Forrester S."/>
        </authorList>
    </citation>
    <scope>NUCLEOTIDE SEQUENCE [LARGE SCALE GENOMIC DNA]</scope>
    <source>
        <strain evidence="2">Crithidia deanei Carvalho (ATCC PRA-265)</strain>
    </source>
</reference>
<organism evidence="1 2">
    <name type="scientific">Angomonas deanei</name>
    <dbReference type="NCBI Taxonomy" id="59799"/>
    <lineage>
        <taxon>Eukaryota</taxon>
        <taxon>Discoba</taxon>
        <taxon>Euglenozoa</taxon>
        <taxon>Kinetoplastea</taxon>
        <taxon>Metakinetoplastina</taxon>
        <taxon>Trypanosomatida</taxon>
        <taxon>Trypanosomatidae</taxon>
        <taxon>Strigomonadinae</taxon>
        <taxon>Angomonas</taxon>
    </lineage>
</organism>
<dbReference type="EMBL" id="LR877164">
    <property type="protein sequence ID" value="CAD2221289.1"/>
    <property type="molecule type" value="Genomic_DNA"/>
</dbReference>
<keyword evidence="2" id="KW-1185">Reference proteome</keyword>
<name>A0A7G2CPK5_9TRYP</name>
<accession>A0A7G2CPK5</accession>
<proteinExistence type="predicted"/>
<protein>
    <submittedName>
        <fullName evidence="1">Uncharacterized protein</fullName>
    </submittedName>
</protein>
<dbReference type="Proteomes" id="UP000515908">
    <property type="component" value="Chromosome 20"/>
</dbReference>